<name>A0A6A5W1B0_9PLEO</name>
<organism evidence="1 2">
    <name type="scientific">Amniculicola lignicola CBS 123094</name>
    <dbReference type="NCBI Taxonomy" id="1392246"/>
    <lineage>
        <taxon>Eukaryota</taxon>
        <taxon>Fungi</taxon>
        <taxon>Dikarya</taxon>
        <taxon>Ascomycota</taxon>
        <taxon>Pezizomycotina</taxon>
        <taxon>Dothideomycetes</taxon>
        <taxon>Pleosporomycetidae</taxon>
        <taxon>Pleosporales</taxon>
        <taxon>Amniculicolaceae</taxon>
        <taxon>Amniculicola</taxon>
    </lineage>
</organism>
<keyword evidence="2" id="KW-1185">Reference proteome</keyword>
<dbReference type="EMBL" id="ML977634">
    <property type="protein sequence ID" value="KAF1995712.1"/>
    <property type="molecule type" value="Genomic_DNA"/>
</dbReference>
<evidence type="ECO:0000313" key="2">
    <source>
        <dbReference type="Proteomes" id="UP000799779"/>
    </source>
</evidence>
<accession>A0A6A5W1B0</accession>
<reference evidence="1" key="1">
    <citation type="journal article" date="2020" name="Stud. Mycol.">
        <title>101 Dothideomycetes genomes: a test case for predicting lifestyles and emergence of pathogens.</title>
        <authorList>
            <person name="Haridas S."/>
            <person name="Albert R."/>
            <person name="Binder M."/>
            <person name="Bloem J."/>
            <person name="Labutti K."/>
            <person name="Salamov A."/>
            <person name="Andreopoulos B."/>
            <person name="Baker S."/>
            <person name="Barry K."/>
            <person name="Bills G."/>
            <person name="Bluhm B."/>
            <person name="Cannon C."/>
            <person name="Castanera R."/>
            <person name="Culley D."/>
            <person name="Daum C."/>
            <person name="Ezra D."/>
            <person name="Gonzalez J."/>
            <person name="Henrissat B."/>
            <person name="Kuo A."/>
            <person name="Liang C."/>
            <person name="Lipzen A."/>
            <person name="Lutzoni F."/>
            <person name="Magnuson J."/>
            <person name="Mondo S."/>
            <person name="Nolan M."/>
            <person name="Ohm R."/>
            <person name="Pangilinan J."/>
            <person name="Park H.-J."/>
            <person name="Ramirez L."/>
            <person name="Alfaro M."/>
            <person name="Sun H."/>
            <person name="Tritt A."/>
            <person name="Yoshinaga Y."/>
            <person name="Zwiers L.-H."/>
            <person name="Turgeon B."/>
            <person name="Goodwin S."/>
            <person name="Spatafora J."/>
            <person name="Crous P."/>
            <person name="Grigoriev I."/>
        </authorList>
    </citation>
    <scope>NUCLEOTIDE SEQUENCE</scope>
    <source>
        <strain evidence="1">CBS 123094</strain>
    </source>
</reference>
<gene>
    <name evidence="1" type="ORF">P154DRAFT_526126</name>
</gene>
<dbReference type="AlphaFoldDB" id="A0A6A5W1B0"/>
<evidence type="ECO:0008006" key="3">
    <source>
        <dbReference type="Google" id="ProtNLM"/>
    </source>
</evidence>
<dbReference type="Proteomes" id="UP000799779">
    <property type="component" value="Unassembled WGS sequence"/>
</dbReference>
<sequence length="122" mass="14671">MHTPCTACSQQSRHECDWYGGEQLFAGQPSIMLLLKDVNRRIPKIPFNLVFRLEDAKFDQKENKGDDKMVFALKEDCRECWKSGGRWNCDREWPCWRCRAKKIACEWRVTREVWGHWRRCTM</sequence>
<proteinExistence type="predicted"/>
<evidence type="ECO:0000313" key="1">
    <source>
        <dbReference type="EMBL" id="KAF1995712.1"/>
    </source>
</evidence>
<protein>
    <recommendedName>
        <fullName evidence="3">Zn(2)-C6 fungal-type domain-containing protein</fullName>
    </recommendedName>
</protein>